<dbReference type="AlphaFoldDB" id="L1J3U0"/>
<evidence type="ECO:0000256" key="5">
    <source>
        <dbReference type="ARBA" id="ARBA00022679"/>
    </source>
</evidence>
<feature type="coiled-coil region" evidence="9">
    <location>
        <begin position="1041"/>
        <end position="1112"/>
    </location>
</feature>
<reference evidence="12 14" key="1">
    <citation type="journal article" date="2012" name="Nature">
        <title>Algal genomes reveal evolutionary mosaicism and the fate of nucleomorphs.</title>
        <authorList>
            <consortium name="DOE Joint Genome Institute"/>
            <person name="Curtis B.A."/>
            <person name="Tanifuji G."/>
            <person name="Burki F."/>
            <person name="Gruber A."/>
            <person name="Irimia M."/>
            <person name="Maruyama S."/>
            <person name="Arias M.C."/>
            <person name="Ball S.G."/>
            <person name="Gile G.H."/>
            <person name="Hirakawa Y."/>
            <person name="Hopkins J.F."/>
            <person name="Kuo A."/>
            <person name="Rensing S.A."/>
            <person name="Schmutz J."/>
            <person name="Symeonidi A."/>
            <person name="Elias M."/>
            <person name="Eveleigh R.J."/>
            <person name="Herman E.K."/>
            <person name="Klute M.J."/>
            <person name="Nakayama T."/>
            <person name="Obornik M."/>
            <person name="Reyes-Prieto A."/>
            <person name="Armbrust E.V."/>
            <person name="Aves S.J."/>
            <person name="Beiko R.G."/>
            <person name="Coutinho P."/>
            <person name="Dacks J.B."/>
            <person name="Durnford D.G."/>
            <person name="Fast N.M."/>
            <person name="Green B.R."/>
            <person name="Grisdale C.J."/>
            <person name="Hempel F."/>
            <person name="Henrissat B."/>
            <person name="Hoppner M.P."/>
            <person name="Ishida K."/>
            <person name="Kim E."/>
            <person name="Koreny L."/>
            <person name="Kroth P.G."/>
            <person name="Liu Y."/>
            <person name="Malik S.B."/>
            <person name="Maier U.G."/>
            <person name="McRose D."/>
            <person name="Mock T."/>
            <person name="Neilson J.A."/>
            <person name="Onodera N.T."/>
            <person name="Poole A.M."/>
            <person name="Pritham E.J."/>
            <person name="Richards T.A."/>
            <person name="Rocap G."/>
            <person name="Roy S.W."/>
            <person name="Sarai C."/>
            <person name="Schaack S."/>
            <person name="Shirato S."/>
            <person name="Slamovits C.H."/>
            <person name="Spencer D.F."/>
            <person name="Suzuki S."/>
            <person name="Worden A.Z."/>
            <person name="Zauner S."/>
            <person name="Barry K."/>
            <person name="Bell C."/>
            <person name="Bharti A.K."/>
            <person name="Crow J.A."/>
            <person name="Grimwood J."/>
            <person name="Kramer R."/>
            <person name="Lindquist E."/>
            <person name="Lucas S."/>
            <person name="Salamov A."/>
            <person name="McFadden G.I."/>
            <person name="Lane C.E."/>
            <person name="Keeling P.J."/>
            <person name="Gray M.W."/>
            <person name="Grigoriev I.V."/>
            <person name="Archibald J.M."/>
        </authorList>
    </citation>
    <scope>NUCLEOTIDE SEQUENCE</scope>
    <source>
        <strain evidence="12 14">CCMP2712</strain>
    </source>
</reference>
<dbReference type="EnsemblProtists" id="EKX42992">
    <property type="protein sequence ID" value="EKX42992"/>
    <property type="gene ID" value="GUITHDRAFT_163991"/>
</dbReference>
<evidence type="ECO:0000256" key="10">
    <source>
        <dbReference type="SAM" id="MobiDB-lite"/>
    </source>
</evidence>
<feature type="domain" description="O-GlcNAc transferase C-terminal" evidence="11">
    <location>
        <begin position="443"/>
        <end position="603"/>
    </location>
</feature>
<comment type="similarity">
    <text evidence="2">Belongs to the glycosyltransferase 41 family. O-GlcNAc transferase subfamily.</text>
</comment>
<dbReference type="eggNOG" id="KOG4626">
    <property type="taxonomic scope" value="Eukaryota"/>
</dbReference>
<evidence type="ECO:0000256" key="1">
    <source>
        <dbReference type="ARBA" id="ARBA00004922"/>
    </source>
</evidence>
<feature type="domain" description="O-GlcNAc transferase C-terminal" evidence="11">
    <location>
        <begin position="608"/>
        <end position="800"/>
    </location>
</feature>
<dbReference type="SUPFAM" id="SSF48452">
    <property type="entry name" value="TPR-like"/>
    <property type="match status" value="1"/>
</dbReference>
<keyword evidence="4" id="KW-0328">Glycosyltransferase</keyword>
<dbReference type="HOGENOM" id="CLU_274691_0_0_1"/>
<dbReference type="EMBL" id="JH993013">
    <property type="protein sequence ID" value="EKX42992.1"/>
    <property type="molecule type" value="Genomic_DNA"/>
</dbReference>
<dbReference type="InterPro" id="IPR029489">
    <property type="entry name" value="OGT/SEC/SPY_C"/>
</dbReference>
<proteinExistence type="inferred from homology"/>
<dbReference type="InterPro" id="IPR011990">
    <property type="entry name" value="TPR-like_helical_dom_sf"/>
</dbReference>
<reference evidence="14" key="2">
    <citation type="submission" date="2012-11" db="EMBL/GenBank/DDBJ databases">
        <authorList>
            <person name="Kuo A."/>
            <person name="Curtis B.A."/>
            <person name="Tanifuji G."/>
            <person name="Burki F."/>
            <person name="Gruber A."/>
            <person name="Irimia M."/>
            <person name="Maruyama S."/>
            <person name="Arias M.C."/>
            <person name="Ball S.G."/>
            <person name="Gile G.H."/>
            <person name="Hirakawa Y."/>
            <person name="Hopkins J.F."/>
            <person name="Rensing S.A."/>
            <person name="Schmutz J."/>
            <person name="Symeonidi A."/>
            <person name="Elias M."/>
            <person name="Eveleigh R.J."/>
            <person name="Herman E.K."/>
            <person name="Klute M.J."/>
            <person name="Nakayama T."/>
            <person name="Obornik M."/>
            <person name="Reyes-Prieto A."/>
            <person name="Armbrust E.V."/>
            <person name="Aves S.J."/>
            <person name="Beiko R.G."/>
            <person name="Coutinho P."/>
            <person name="Dacks J.B."/>
            <person name="Durnford D.G."/>
            <person name="Fast N.M."/>
            <person name="Green B.R."/>
            <person name="Grisdale C."/>
            <person name="Hempe F."/>
            <person name="Henrissat B."/>
            <person name="Hoppner M.P."/>
            <person name="Ishida K.-I."/>
            <person name="Kim E."/>
            <person name="Koreny L."/>
            <person name="Kroth P.G."/>
            <person name="Liu Y."/>
            <person name="Malik S.-B."/>
            <person name="Maier U.G."/>
            <person name="McRose D."/>
            <person name="Mock T."/>
            <person name="Neilson J.A."/>
            <person name="Onodera N.T."/>
            <person name="Poole A.M."/>
            <person name="Pritham E.J."/>
            <person name="Richards T.A."/>
            <person name="Rocap G."/>
            <person name="Roy S.W."/>
            <person name="Sarai C."/>
            <person name="Schaack S."/>
            <person name="Shirato S."/>
            <person name="Slamovits C.H."/>
            <person name="Spencer D.F."/>
            <person name="Suzuki S."/>
            <person name="Worden A.Z."/>
            <person name="Zauner S."/>
            <person name="Barry K."/>
            <person name="Bell C."/>
            <person name="Bharti A.K."/>
            <person name="Crow J.A."/>
            <person name="Grimwood J."/>
            <person name="Kramer R."/>
            <person name="Lindquist E."/>
            <person name="Lucas S."/>
            <person name="Salamov A."/>
            <person name="McFadden G.I."/>
            <person name="Lane C.E."/>
            <person name="Keeling P.J."/>
            <person name="Gray M.W."/>
            <person name="Grigoriev I.V."/>
            <person name="Archibald J.M."/>
        </authorList>
    </citation>
    <scope>NUCLEOTIDE SEQUENCE</scope>
    <source>
        <strain evidence="14">CCMP2712</strain>
    </source>
</reference>
<evidence type="ECO:0000313" key="14">
    <source>
        <dbReference type="Proteomes" id="UP000011087"/>
    </source>
</evidence>
<dbReference type="SMART" id="SM00028">
    <property type="entry name" value="TPR"/>
    <property type="match status" value="2"/>
</dbReference>
<dbReference type="Pfam" id="PF13844">
    <property type="entry name" value="Glyco_transf_41"/>
    <property type="match status" value="2"/>
</dbReference>
<dbReference type="PaxDb" id="55529-EKX42992"/>
<evidence type="ECO:0000259" key="11">
    <source>
        <dbReference type="Pfam" id="PF13844"/>
    </source>
</evidence>
<dbReference type="RefSeq" id="XP_005829972.1">
    <property type="nucleotide sequence ID" value="XM_005829915.1"/>
</dbReference>
<dbReference type="GeneID" id="17299643"/>
<evidence type="ECO:0000313" key="13">
    <source>
        <dbReference type="EnsemblProtists" id="EKX42992"/>
    </source>
</evidence>
<dbReference type="PROSITE" id="PS50005">
    <property type="entry name" value="TPR"/>
    <property type="match status" value="1"/>
</dbReference>
<evidence type="ECO:0000256" key="9">
    <source>
        <dbReference type="SAM" id="Coils"/>
    </source>
</evidence>
<feature type="repeat" description="TPR" evidence="8">
    <location>
        <begin position="171"/>
        <end position="204"/>
    </location>
</feature>
<dbReference type="Gene3D" id="3.40.50.2000">
    <property type="entry name" value="Glycogen Phosphorylase B"/>
    <property type="match status" value="1"/>
</dbReference>
<dbReference type="PANTHER" id="PTHR44998:SF1">
    <property type="entry name" value="UDP-N-ACETYLGLUCOSAMINE--PEPTIDE N-ACETYLGLUCOSAMINYLTRANSFERASE 110 KDA SUBUNIT"/>
    <property type="match status" value="1"/>
</dbReference>
<comment type="pathway">
    <text evidence="1">Protein modification; protein glycosylation.</text>
</comment>
<name>L1J3U0_GUITC</name>
<keyword evidence="7 8" id="KW-0802">TPR repeat</keyword>
<reference evidence="13" key="3">
    <citation type="submission" date="2015-06" db="UniProtKB">
        <authorList>
            <consortium name="EnsemblProtists"/>
        </authorList>
    </citation>
    <scope>IDENTIFICATION</scope>
</reference>
<dbReference type="PANTHER" id="PTHR44998">
    <property type="match status" value="1"/>
</dbReference>
<dbReference type="InterPro" id="IPR019734">
    <property type="entry name" value="TPR_rpt"/>
</dbReference>
<dbReference type="PROSITE" id="PS50293">
    <property type="entry name" value="TPR_REGION"/>
    <property type="match status" value="1"/>
</dbReference>
<evidence type="ECO:0000256" key="3">
    <source>
        <dbReference type="ARBA" id="ARBA00011970"/>
    </source>
</evidence>
<dbReference type="EC" id="2.4.1.255" evidence="3"/>
<sequence length="1166" mass="131407">MFYFLLHFSGLARGETYRKHMSLMESEEGRKWLQPRLPHVGLTFINFRGKSSETLWKGDLAASFRLDPEHVAVGDRRVQCRSMGRSHAAFLVPGSLARVLLEASLPDISSLPRETSRLSSFYKASALYNMALLKDVEGDESTARSLLLEAIQAGGVGGGLGVKLDVFPMAAACHTRLGLIHARDKDYTAALKMFKRAYELDPDDITARRNMIVVLDAFGSKQESKALIAVIYQDEYQNMVNEDPNFASIALDQVQVMLQAGDPVRMEDKLSDYSLPTCRILDGQRSLQAGIEDDPTDVNAWYQLGTFFRTHDMVWDCVRALSNALRILPTHAPSLAVMGGTLSGPVCSSKPRPLPRLDLPVFTLLSQWDKNRFHMKHSFVKEFVEQLQGGIDTDLKSFPAPAHMLFIIGTPPTDLPLATYRRWVDLWAEEQAARIDFTMFFPSYPRYEGGKLRVGWASGAGFQKSPGSSAIRGVFALHDRRTFEVHCFALKPDLRANDLRGNVSGSCDFFYEMGNIANDKDLATLVNSHRPHVLIDVSGFSGDHRIKFLAHRPAPLSFTFCEYPGTLDRIASPPEFEALPLPLSFKHSIYSEKLLLVPPPYLPNDYRATVRVPTHAMGRLPEDEIVFCALHHVWKMDEDIFSVWMELLLHVPGSKLRLQECAEEAKVTMRQFASRKGVDPSRLVFNPKIGDYYEHVDKLSKCRLFLDAPKYNAHTSAGDALWANVPVITVPHQMMVHRGAACLVYSTNVTSTIVRNLEDYKVMALRLGSDIGALEQVREQMQRYRYTSNMFDTARWTAELDRSIKAAWEAKWHRVGSQAPSDKEPASQRASFPCDLTVLVTSSSASPQISLLSLLALSSPSEPSPRKDKLECKRGAATRALQSLRAAAWRLPLQHTTKDLKKCALVTIEGNQAFANFGGGGQGDVPTVRGVAIIPDGAADLEILITGDARRTLPLGDNHSEEVPGDTDPYRRAASAGLVHGQQWRHVQWEQGYRRIKFRINGKEVGGVIEQVTGEVQLAVQLFSKGDKVMLEDQVIPDDDEQALENEEERYQEMKKQEELIEEERKRRWDEEEKKRLQLEEEANKRKLQEEREKMKIEREKMQKKFEEERAAVTVEFEQTTPEDLVLTEVDDVADNVLFISNTRNPRKPYKLDEGNGTSRKFTRGE</sequence>
<evidence type="ECO:0000256" key="7">
    <source>
        <dbReference type="ARBA" id="ARBA00022803"/>
    </source>
</evidence>
<dbReference type="Gene3D" id="1.25.40.10">
    <property type="entry name" value="Tetratricopeptide repeat domain"/>
    <property type="match status" value="1"/>
</dbReference>
<feature type="region of interest" description="Disordered" evidence="10">
    <location>
        <begin position="1142"/>
        <end position="1166"/>
    </location>
</feature>
<evidence type="ECO:0000256" key="6">
    <source>
        <dbReference type="ARBA" id="ARBA00022737"/>
    </source>
</evidence>
<keyword evidence="9" id="KW-0175">Coiled coil</keyword>
<protein>
    <recommendedName>
        <fullName evidence="3">protein O-GlcNAc transferase</fullName>
        <ecNumber evidence="3">2.4.1.255</ecNumber>
    </recommendedName>
</protein>
<evidence type="ECO:0000313" key="12">
    <source>
        <dbReference type="EMBL" id="EKX42992.1"/>
    </source>
</evidence>
<evidence type="ECO:0000256" key="2">
    <source>
        <dbReference type="ARBA" id="ARBA00005386"/>
    </source>
</evidence>
<dbReference type="Proteomes" id="UP000011087">
    <property type="component" value="Unassembled WGS sequence"/>
</dbReference>
<dbReference type="KEGG" id="gtt:GUITHDRAFT_163991"/>
<keyword evidence="14" id="KW-1185">Reference proteome</keyword>
<dbReference type="OrthoDB" id="10644732at2759"/>
<dbReference type="Gene3D" id="3.40.50.11380">
    <property type="match status" value="1"/>
</dbReference>
<dbReference type="GO" id="GO:0097363">
    <property type="term" value="F:protein O-acetylglucosaminyltransferase activity"/>
    <property type="evidence" value="ECO:0007669"/>
    <property type="project" value="UniProtKB-EC"/>
</dbReference>
<keyword evidence="5" id="KW-0808">Transferase</keyword>
<organism evidence="12">
    <name type="scientific">Guillardia theta (strain CCMP2712)</name>
    <name type="common">Cryptophyte</name>
    <dbReference type="NCBI Taxonomy" id="905079"/>
    <lineage>
        <taxon>Eukaryota</taxon>
        <taxon>Cryptophyceae</taxon>
        <taxon>Pyrenomonadales</taxon>
        <taxon>Geminigeraceae</taxon>
        <taxon>Guillardia</taxon>
    </lineage>
</organism>
<keyword evidence="6" id="KW-0677">Repeat</keyword>
<accession>L1J3U0</accession>
<gene>
    <name evidence="12" type="ORF">GUITHDRAFT_163991</name>
</gene>
<evidence type="ECO:0000256" key="8">
    <source>
        <dbReference type="PROSITE-ProRule" id="PRU00339"/>
    </source>
</evidence>
<evidence type="ECO:0000256" key="4">
    <source>
        <dbReference type="ARBA" id="ARBA00022676"/>
    </source>
</evidence>